<dbReference type="AlphaFoldDB" id="A0A225UH64"/>
<gene>
    <name evidence="2" type="ORF">PHMEG_00038741</name>
</gene>
<evidence type="ECO:0000256" key="1">
    <source>
        <dbReference type="SAM" id="MobiDB-lite"/>
    </source>
</evidence>
<comment type="caution">
    <text evidence="2">The sequence shown here is derived from an EMBL/GenBank/DDBJ whole genome shotgun (WGS) entry which is preliminary data.</text>
</comment>
<feature type="region of interest" description="Disordered" evidence="1">
    <location>
        <begin position="1"/>
        <end position="24"/>
    </location>
</feature>
<name>A0A225UH64_9STRA</name>
<protein>
    <submittedName>
        <fullName evidence="2">Uncharacterized protein</fullName>
    </submittedName>
</protein>
<reference evidence="3" key="1">
    <citation type="submission" date="2017-03" db="EMBL/GenBank/DDBJ databases">
        <title>Phytopthora megakarya and P. palmivora, two closely related causual agents of cacao black pod achieved similar genome size and gene model numbers by different mechanisms.</title>
        <authorList>
            <person name="Ali S."/>
            <person name="Shao J."/>
            <person name="Larry D.J."/>
            <person name="Kronmiller B."/>
            <person name="Shen D."/>
            <person name="Strem M.D."/>
            <person name="Melnick R.L."/>
            <person name="Guiltinan M.J."/>
            <person name="Tyler B.M."/>
            <person name="Meinhardt L.W."/>
            <person name="Bailey B.A."/>
        </authorList>
    </citation>
    <scope>NUCLEOTIDE SEQUENCE [LARGE SCALE GENOMIC DNA]</scope>
    <source>
        <strain evidence="3">zdho120</strain>
    </source>
</reference>
<sequence>MASSSDSDDGRRSSKRNKKFHINSSGNPVSWDGDNWHFYKKAMIVVFQKHLLEQMAIGKVTEDASWSQDQKDEYTKKQAKIQMLIMGSLTTRLAQSLMDQKNGTDMWAELYKVYEGRNNDATKAQKVYSLQSEQHRTHLRANGSAREHLYAMFRIKMSLSSLAHR</sequence>
<dbReference type="OrthoDB" id="125741at2759"/>
<dbReference type="EMBL" id="NBNE01018351">
    <property type="protein sequence ID" value="OWY92313.1"/>
    <property type="molecule type" value="Genomic_DNA"/>
</dbReference>
<accession>A0A225UH64</accession>
<organism evidence="2 3">
    <name type="scientific">Phytophthora megakarya</name>
    <dbReference type="NCBI Taxonomy" id="4795"/>
    <lineage>
        <taxon>Eukaryota</taxon>
        <taxon>Sar</taxon>
        <taxon>Stramenopiles</taxon>
        <taxon>Oomycota</taxon>
        <taxon>Peronosporomycetes</taxon>
        <taxon>Peronosporales</taxon>
        <taxon>Peronosporaceae</taxon>
        <taxon>Phytophthora</taxon>
    </lineage>
</organism>
<keyword evidence="3" id="KW-1185">Reference proteome</keyword>
<evidence type="ECO:0000313" key="3">
    <source>
        <dbReference type="Proteomes" id="UP000198211"/>
    </source>
</evidence>
<evidence type="ECO:0000313" key="2">
    <source>
        <dbReference type="EMBL" id="OWY92313.1"/>
    </source>
</evidence>
<dbReference type="Proteomes" id="UP000198211">
    <property type="component" value="Unassembled WGS sequence"/>
</dbReference>
<proteinExistence type="predicted"/>